<dbReference type="PANTHER" id="PTHR11406:SF23">
    <property type="entry name" value="PHOSPHOGLYCERATE KINASE 1, CHLOROPLASTIC-RELATED"/>
    <property type="match status" value="1"/>
</dbReference>
<dbReference type="InterPro" id="IPR036043">
    <property type="entry name" value="Phosphoglycerate_kinase_sf"/>
</dbReference>
<keyword evidence="6" id="KW-0067">ATP-binding</keyword>
<evidence type="ECO:0000256" key="3">
    <source>
        <dbReference type="ARBA" id="ARBA00022679"/>
    </source>
</evidence>
<evidence type="ECO:0000313" key="8">
    <source>
        <dbReference type="EMBL" id="OGC81688.1"/>
    </source>
</evidence>
<dbReference type="Pfam" id="PF00162">
    <property type="entry name" value="PGK"/>
    <property type="match status" value="1"/>
</dbReference>
<dbReference type="InterPro" id="IPR001576">
    <property type="entry name" value="Phosphoglycerate_kinase"/>
</dbReference>
<organism evidence="8 9">
    <name type="scientific">Candidatus Abawacabacteria bacterium RBG_16_42_10</name>
    <dbReference type="NCBI Taxonomy" id="1817814"/>
    <lineage>
        <taxon>Bacteria</taxon>
        <taxon>Candidatus Abawacaibacteriota</taxon>
    </lineage>
</organism>
<dbReference type="PANTHER" id="PTHR11406">
    <property type="entry name" value="PHOSPHOGLYCERATE KINASE"/>
    <property type="match status" value="1"/>
</dbReference>
<evidence type="ECO:0000256" key="2">
    <source>
        <dbReference type="ARBA" id="ARBA00013061"/>
    </source>
</evidence>
<dbReference type="Proteomes" id="UP000177614">
    <property type="component" value="Unassembled WGS sequence"/>
</dbReference>
<dbReference type="InterPro" id="IPR015824">
    <property type="entry name" value="Phosphoglycerate_kinase_N"/>
</dbReference>
<keyword evidence="4" id="KW-0547">Nucleotide-binding</keyword>
<accession>A0A1F4XJ95</accession>
<keyword evidence="3 7" id="KW-0808">Transferase</keyword>
<dbReference type="GO" id="GO:0006096">
    <property type="term" value="P:glycolytic process"/>
    <property type="evidence" value="ECO:0007669"/>
    <property type="project" value="InterPro"/>
</dbReference>
<dbReference type="GO" id="GO:0005829">
    <property type="term" value="C:cytosol"/>
    <property type="evidence" value="ECO:0007669"/>
    <property type="project" value="TreeGrafter"/>
</dbReference>
<dbReference type="GO" id="GO:0006094">
    <property type="term" value="P:gluconeogenesis"/>
    <property type="evidence" value="ECO:0007669"/>
    <property type="project" value="TreeGrafter"/>
</dbReference>
<dbReference type="AlphaFoldDB" id="A0A1F4XJ95"/>
<dbReference type="PRINTS" id="PR00477">
    <property type="entry name" value="PHGLYCKINASE"/>
</dbReference>
<dbReference type="EMBL" id="MEWR01000022">
    <property type="protein sequence ID" value="OGC81688.1"/>
    <property type="molecule type" value="Genomic_DNA"/>
</dbReference>
<dbReference type="GO" id="GO:0005524">
    <property type="term" value="F:ATP binding"/>
    <property type="evidence" value="ECO:0007669"/>
    <property type="project" value="UniProtKB-KW"/>
</dbReference>
<evidence type="ECO:0000313" key="9">
    <source>
        <dbReference type="Proteomes" id="UP000177614"/>
    </source>
</evidence>
<evidence type="ECO:0000256" key="4">
    <source>
        <dbReference type="ARBA" id="ARBA00022741"/>
    </source>
</evidence>
<dbReference type="GO" id="GO:0043531">
    <property type="term" value="F:ADP binding"/>
    <property type="evidence" value="ECO:0007669"/>
    <property type="project" value="TreeGrafter"/>
</dbReference>
<feature type="non-terminal residue" evidence="8">
    <location>
        <position position="1"/>
    </location>
</feature>
<dbReference type="GO" id="GO:0004618">
    <property type="term" value="F:phosphoglycerate kinase activity"/>
    <property type="evidence" value="ECO:0007669"/>
    <property type="project" value="UniProtKB-EC"/>
</dbReference>
<reference evidence="8 9" key="1">
    <citation type="journal article" date="2016" name="Nat. Commun.">
        <title>Thousands of microbial genomes shed light on interconnected biogeochemical processes in an aquifer system.</title>
        <authorList>
            <person name="Anantharaman K."/>
            <person name="Brown C.T."/>
            <person name="Hug L.A."/>
            <person name="Sharon I."/>
            <person name="Castelle C.J."/>
            <person name="Probst A.J."/>
            <person name="Thomas B.C."/>
            <person name="Singh A."/>
            <person name="Wilkins M.J."/>
            <person name="Karaoz U."/>
            <person name="Brodie E.L."/>
            <person name="Williams K.H."/>
            <person name="Hubbard S.S."/>
            <person name="Banfield J.F."/>
        </authorList>
    </citation>
    <scope>NUCLEOTIDE SEQUENCE [LARGE SCALE GENOMIC DNA]</scope>
</reference>
<dbReference type="SUPFAM" id="SSF53748">
    <property type="entry name" value="Phosphoglycerate kinase"/>
    <property type="match status" value="1"/>
</dbReference>
<dbReference type="Gene3D" id="3.40.50.1260">
    <property type="entry name" value="Phosphoglycerate kinase, N-terminal domain"/>
    <property type="match status" value="2"/>
</dbReference>
<proteinExistence type="inferred from homology"/>
<protein>
    <recommendedName>
        <fullName evidence="2 7">Phosphoglycerate kinase</fullName>
        <ecNumber evidence="2 7">2.7.2.3</ecNumber>
    </recommendedName>
</protein>
<dbReference type="EC" id="2.7.2.3" evidence="2 7"/>
<evidence type="ECO:0000256" key="1">
    <source>
        <dbReference type="ARBA" id="ARBA00000642"/>
    </source>
</evidence>
<name>A0A1F4XJ95_9BACT</name>
<evidence type="ECO:0000256" key="6">
    <source>
        <dbReference type="ARBA" id="ARBA00022840"/>
    </source>
</evidence>
<comment type="caution">
    <text evidence="8">The sequence shown here is derived from an EMBL/GenBank/DDBJ whole genome shotgun (WGS) entry which is preliminary data.</text>
</comment>
<evidence type="ECO:0000256" key="5">
    <source>
        <dbReference type="ARBA" id="ARBA00022777"/>
    </source>
</evidence>
<sequence length="323" mass="35646">LQTLEFLKKKKSHIILLAHLGKPEGKVVPELSFKNILHEIEKLLLTNNIPLQELNQYQETRNITLLENLRFDPGEEANSPQFAQKLASLGDIYVNDAFSVSHRAHASTVGIPQYLPCFSGLALNSEFSHLSMIFKKPKHPITLIVGGKKVSDKIGVLKHLATKVDHILIGGACANSFYQAQGKDIKNSYSESNMLDMCKRLLASYSDKITLPVDFVENDNQNLDIGKQTIQLFSKIISKSKTVIWAGPLGKYEEARFNQGNISILHAVTKTGITSVIGGGDTIAALQPESEFQKVSFVSLGGGAMLEFLEKETLPGLEPLFKM</sequence>
<comment type="catalytic activity">
    <reaction evidence="1 7">
        <text>(2R)-3-phosphoglycerate + ATP = (2R)-3-phospho-glyceroyl phosphate + ADP</text>
        <dbReference type="Rhea" id="RHEA:14801"/>
        <dbReference type="ChEBI" id="CHEBI:30616"/>
        <dbReference type="ChEBI" id="CHEBI:57604"/>
        <dbReference type="ChEBI" id="CHEBI:58272"/>
        <dbReference type="ChEBI" id="CHEBI:456216"/>
        <dbReference type="EC" id="2.7.2.3"/>
    </reaction>
</comment>
<keyword evidence="5 7" id="KW-0418">Kinase</keyword>
<gene>
    <name evidence="8" type="ORF">A2V81_00335</name>
</gene>
<evidence type="ECO:0000256" key="7">
    <source>
        <dbReference type="RuleBase" id="RU000532"/>
    </source>
</evidence>
<dbReference type="STRING" id="1817814.A2V81_00335"/>
<comment type="similarity">
    <text evidence="7">Belongs to the phosphoglycerate kinase family.</text>
</comment>